<reference evidence="1" key="2">
    <citation type="journal article" date="2021" name="Microbiome">
        <title>Successional dynamics and alternative stable states in a saline activated sludge microbial community over 9 years.</title>
        <authorList>
            <person name="Wang Y."/>
            <person name="Ye J."/>
            <person name="Ju F."/>
            <person name="Liu L."/>
            <person name="Boyd J.A."/>
            <person name="Deng Y."/>
            <person name="Parks D.H."/>
            <person name="Jiang X."/>
            <person name="Yin X."/>
            <person name="Woodcroft B.J."/>
            <person name="Tyson G.W."/>
            <person name="Hugenholtz P."/>
            <person name="Polz M.F."/>
            <person name="Zhang T."/>
        </authorList>
    </citation>
    <scope>NUCLEOTIDE SEQUENCE</scope>
    <source>
        <strain evidence="1">HKST-UBA02</strain>
    </source>
</reference>
<dbReference type="AlphaFoldDB" id="A0A955RWX3"/>
<gene>
    <name evidence="1" type="ORF">KC573_01750</name>
</gene>
<accession>A0A955RWX3</accession>
<sequence>MGIFGLSFGRHEAMSFTRPKKVIEKSTEMTPVVGLSSEEGVNATIEKLSGITNSLLVPHAESLSFILGYVNNFPADKDKLWKRIQSLKGGLSRLEMATKNDDIFLTKPDEISYLKAVYRELIVYTTKQLSLIKEQGVTPVTTEEKDD</sequence>
<name>A0A955RWX3_UNCKA</name>
<dbReference type="Proteomes" id="UP000699691">
    <property type="component" value="Unassembled WGS sequence"/>
</dbReference>
<evidence type="ECO:0000313" key="2">
    <source>
        <dbReference type="Proteomes" id="UP000699691"/>
    </source>
</evidence>
<dbReference type="EMBL" id="JAGQKY010000058">
    <property type="protein sequence ID" value="MCA9397527.1"/>
    <property type="molecule type" value="Genomic_DNA"/>
</dbReference>
<comment type="caution">
    <text evidence="1">The sequence shown here is derived from an EMBL/GenBank/DDBJ whole genome shotgun (WGS) entry which is preliminary data.</text>
</comment>
<proteinExistence type="predicted"/>
<organism evidence="1 2">
    <name type="scientific">candidate division WWE3 bacterium</name>
    <dbReference type="NCBI Taxonomy" id="2053526"/>
    <lineage>
        <taxon>Bacteria</taxon>
        <taxon>Katanobacteria</taxon>
    </lineage>
</organism>
<reference evidence="1" key="1">
    <citation type="submission" date="2020-04" db="EMBL/GenBank/DDBJ databases">
        <authorList>
            <person name="Zhang T."/>
        </authorList>
    </citation>
    <scope>NUCLEOTIDE SEQUENCE</scope>
    <source>
        <strain evidence="1">HKST-UBA02</strain>
    </source>
</reference>
<protein>
    <submittedName>
        <fullName evidence="1">Uncharacterized protein</fullName>
    </submittedName>
</protein>
<evidence type="ECO:0000313" key="1">
    <source>
        <dbReference type="EMBL" id="MCA9397527.1"/>
    </source>
</evidence>